<protein>
    <submittedName>
        <fullName evidence="1">Uncharacterized protein</fullName>
    </submittedName>
</protein>
<dbReference type="EMBL" id="GBRH01227622">
    <property type="protein sequence ID" value="JAD70273.1"/>
    <property type="molecule type" value="Transcribed_RNA"/>
</dbReference>
<dbReference type="AlphaFoldDB" id="A0A0A9C736"/>
<organism evidence="1">
    <name type="scientific">Arundo donax</name>
    <name type="common">Giant reed</name>
    <name type="synonym">Donax arundinaceus</name>
    <dbReference type="NCBI Taxonomy" id="35708"/>
    <lineage>
        <taxon>Eukaryota</taxon>
        <taxon>Viridiplantae</taxon>
        <taxon>Streptophyta</taxon>
        <taxon>Embryophyta</taxon>
        <taxon>Tracheophyta</taxon>
        <taxon>Spermatophyta</taxon>
        <taxon>Magnoliopsida</taxon>
        <taxon>Liliopsida</taxon>
        <taxon>Poales</taxon>
        <taxon>Poaceae</taxon>
        <taxon>PACMAD clade</taxon>
        <taxon>Arundinoideae</taxon>
        <taxon>Arundineae</taxon>
        <taxon>Arundo</taxon>
    </lineage>
</organism>
<reference evidence="1" key="2">
    <citation type="journal article" date="2015" name="Data Brief">
        <title>Shoot transcriptome of the giant reed, Arundo donax.</title>
        <authorList>
            <person name="Barrero R.A."/>
            <person name="Guerrero F.D."/>
            <person name="Moolhuijzen P."/>
            <person name="Goolsby J.A."/>
            <person name="Tidwell J."/>
            <person name="Bellgard S.E."/>
            <person name="Bellgard M.I."/>
        </authorList>
    </citation>
    <scope>NUCLEOTIDE SEQUENCE</scope>
    <source>
        <tissue evidence="1">Shoot tissue taken approximately 20 cm above the soil surface</tissue>
    </source>
</reference>
<evidence type="ECO:0000313" key="1">
    <source>
        <dbReference type="EMBL" id="JAD70273.1"/>
    </source>
</evidence>
<sequence length="47" mass="5815">MIVNLSQVRLITLSFKPKDRFPKHVKTWPKLVCHNFRMQPTERRNWH</sequence>
<name>A0A0A9C736_ARUDO</name>
<accession>A0A0A9C736</accession>
<reference evidence="1" key="1">
    <citation type="submission" date="2014-09" db="EMBL/GenBank/DDBJ databases">
        <authorList>
            <person name="Magalhaes I.L.F."/>
            <person name="Oliveira U."/>
            <person name="Santos F.R."/>
            <person name="Vidigal T.H.D.A."/>
            <person name="Brescovit A.D."/>
            <person name="Santos A.J."/>
        </authorList>
    </citation>
    <scope>NUCLEOTIDE SEQUENCE</scope>
    <source>
        <tissue evidence="1">Shoot tissue taken approximately 20 cm above the soil surface</tissue>
    </source>
</reference>
<proteinExistence type="predicted"/>